<protein>
    <submittedName>
        <fullName evidence="1">Uncharacterized protein</fullName>
    </submittedName>
</protein>
<dbReference type="EMBL" id="QRGO01000002">
    <property type="protein sequence ID" value="RDV02168.1"/>
    <property type="molecule type" value="Genomic_DNA"/>
</dbReference>
<dbReference type="OrthoDB" id="8456959at2"/>
<accession>A0A371B3K5</accession>
<evidence type="ECO:0000313" key="1">
    <source>
        <dbReference type="EMBL" id="RDV02168.1"/>
    </source>
</evidence>
<keyword evidence="2" id="KW-1185">Reference proteome</keyword>
<dbReference type="Proteomes" id="UP000263993">
    <property type="component" value="Unassembled WGS sequence"/>
</dbReference>
<evidence type="ECO:0000313" key="2">
    <source>
        <dbReference type="Proteomes" id="UP000263993"/>
    </source>
</evidence>
<organism evidence="1 2">
    <name type="scientific">Undibacter mobilis</name>
    <dbReference type="NCBI Taxonomy" id="2292256"/>
    <lineage>
        <taxon>Bacteria</taxon>
        <taxon>Pseudomonadati</taxon>
        <taxon>Pseudomonadota</taxon>
        <taxon>Alphaproteobacteria</taxon>
        <taxon>Hyphomicrobiales</taxon>
        <taxon>Nitrobacteraceae</taxon>
        <taxon>Undibacter</taxon>
    </lineage>
</organism>
<dbReference type="Gene3D" id="1.10.10.60">
    <property type="entry name" value="Homeodomain-like"/>
    <property type="match status" value="1"/>
</dbReference>
<sequence>MPDNTAEAPDLMARVRALYEDSAVPVREIARLCGVTERTLYKYVRRGAWKRRYVRAPADDASTGSVSGAERGARWLRASGREPVKGAGGRFIPRDEAGRPVAQGIAQEIAQGIKALDPAARQRAATACAAAAARAARARAKADAAQVWEARRRAIDSVSAAMAAYSRWRLGRARRAAKFFYEGGPNHAERADDARTEALYVAQIEAAMACLRQLKR</sequence>
<gene>
    <name evidence="1" type="ORF">DXH78_16365</name>
</gene>
<proteinExistence type="predicted"/>
<name>A0A371B3K5_9BRAD</name>
<reference evidence="2" key="1">
    <citation type="submission" date="2018-08" db="EMBL/GenBank/DDBJ databases">
        <authorList>
            <person name="Kim S.-J."/>
            <person name="Jung G.-Y."/>
        </authorList>
    </citation>
    <scope>NUCLEOTIDE SEQUENCE [LARGE SCALE GENOMIC DNA]</scope>
    <source>
        <strain evidence="2">GY_H</strain>
    </source>
</reference>
<dbReference type="RefSeq" id="WP_115518290.1">
    <property type="nucleotide sequence ID" value="NZ_QRGO01000002.1"/>
</dbReference>
<dbReference type="AlphaFoldDB" id="A0A371B3K5"/>
<comment type="caution">
    <text evidence="1">The sequence shown here is derived from an EMBL/GenBank/DDBJ whole genome shotgun (WGS) entry which is preliminary data.</text>
</comment>